<evidence type="ECO:0000313" key="9">
    <source>
        <dbReference type="Proteomes" id="UP000886883"/>
    </source>
</evidence>
<evidence type="ECO:0000256" key="6">
    <source>
        <dbReference type="PIRNR" id="PIRNR000535"/>
    </source>
</evidence>
<evidence type="ECO:0000256" key="5">
    <source>
        <dbReference type="ARBA" id="ARBA00022840"/>
    </source>
</evidence>
<dbReference type="Proteomes" id="UP000886883">
    <property type="component" value="Unassembled WGS sequence"/>
</dbReference>
<dbReference type="PANTHER" id="PTHR46566">
    <property type="entry name" value="1-PHOSPHOFRUCTOKINASE-RELATED"/>
    <property type="match status" value="1"/>
</dbReference>
<comment type="pathway">
    <text evidence="6">Carbohydrate metabolism; D-tagatose 6-phosphate degradation; D-glyceraldehyde 3-phosphate and glycerone phosphate from D-tagatose 6-phosphate: step 1/2.</text>
</comment>
<dbReference type="InterPro" id="IPR017583">
    <property type="entry name" value="Tagatose/fructose_Pkinase"/>
</dbReference>
<evidence type="ECO:0000256" key="2">
    <source>
        <dbReference type="ARBA" id="ARBA00022679"/>
    </source>
</evidence>
<dbReference type="PANTHER" id="PTHR46566:SF2">
    <property type="entry name" value="ATP-DEPENDENT 6-PHOSPHOFRUCTOKINASE ISOZYME 2"/>
    <property type="match status" value="1"/>
</dbReference>
<organism evidence="8 9">
    <name type="scientific">Candidatus Eisenbergiella merdigallinarum</name>
    <dbReference type="NCBI Taxonomy" id="2838552"/>
    <lineage>
        <taxon>Bacteria</taxon>
        <taxon>Bacillati</taxon>
        <taxon>Bacillota</taxon>
        <taxon>Clostridia</taxon>
        <taxon>Lachnospirales</taxon>
        <taxon>Lachnospiraceae</taxon>
        <taxon>Eisenbergiella</taxon>
    </lineage>
</organism>
<dbReference type="Gene3D" id="3.40.1190.20">
    <property type="match status" value="1"/>
</dbReference>
<dbReference type="SUPFAM" id="SSF53613">
    <property type="entry name" value="Ribokinase-like"/>
    <property type="match status" value="1"/>
</dbReference>
<dbReference type="EC" id="2.7.1.144" evidence="6"/>
<dbReference type="GO" id="GO:0016052">
    <property type="term" value="P:carbohydrate catabolic process"/>
    <property type="evidence" value="ECO:0007669"/>
    <property type="project" value="UniProtKB-ARBA"/>
</dbReference>
<sequence>MILTVTLNPAIDKTYRTGQLIPGHVNRMESMENIPGGKGINVGKILNECSCPVTATGFLGGYTGRWIERRLGEMGIGCDFVSIGADTRCSMNVVADNGFVTEILEPGPWICPEERLVFFGKYRELVQSCDLVVLSGSAAPGLPPDIYADLVGIAKDAGKRAILDTSGETLSRGIQAGPWLVKPNRKELEYLAGHPCRTRDEVLEAARKMLENGIEWAAVSAGEKGMYLVGEREALYAAAPKVDAVNTVGCGDCACAAFALSALRGEDAGRMLRRAVAMSAASATVFGSGTVPLKLAEELMERVEIVDLFMGSL</sequence>
<comment type="similarity">
    <text evidence="1">Belongs to the carbohydrate kinase pfkB family.</text>
</comment>
<dbReference type="GO" id="GO:0005524">
    <property type="term" value="F:ATP binding"/>
    <property type="evidence" value="ECO:0007669"/>
    <property type="project" value="UniProtKB-KW"/>
</dbReference>
<name>A0A9D2MRW0_9FIRM</name>
<reference evidence="8" key="2">
    <citation type="submission" date="2021-04" db="EMBL/GenBank/DDBJ databases">
        <authorList>
            <person name="Gilroy R."/>
        </authorList>
    </citation>
    <scope>NUCLEOTIDE SEQUENCE</scope>
    <source>
        <strain evidence="8">USAMLcec3-2134</strain>
    </source>
</reference>
<evidence type="ECO:0000313" key="8">
    <source>
        <dbReference type="EMBL" id="HJB91271.1"/>
    </source>
</evidence>
<accession>A0A9D2MRW0</accession>
<dbReference type="AlphaFoldDB" id="A0A9D2MRW0"/>
<dbReference type="GO" id="GO:0005829">
    <property type="term" value="C:cytosol"/>
    <property type="evidence" value="ECO:0007669"/>
    <property type="project" value="TreeGrafter"/>
</dbReference>
<dbReference type="Pfam" id="PF00294">
    <property type="entry name" value="PfkB"/>
    <property type="match status" value="1"/>
</dbReference>
<dbReference type="FunFam" id="3.40.1190.20:FF:000001">
    <property type="entry name" value="Phosphofructokinase"/>
    <property type="match status" value="1"/>
</dbReference>
<evidence type="ECO:0000256" key="1">
    <source>
        <dbReference type="ARBA" id="ARBA00005380"/>
    </source>
</evidence>
<dbReference type="GO" id="GO:0009024">
    <property type="term" value="F:tagatose-6-phosphate kinase activity"/>
    <property type="evidence" value="ECO:0007669"/>
    <property type="project" value="UniProtKB-EC"/>
</dbReference>
<evidence type="ECO:0000259" key="7">
    <source>
        <dbReference type="Pfam" id="PF00294"/>
    </source>
</evidence>
<dbReference type="GO" id="GO:0044281">
    <property type="term" value="P:small molecule metabolic process"/>
    <property type="evidence" value="ECO:0007669"/>
    <property type="project" value="UniProtKB-ARBA"/>
</dbReference>
<comment type="similarity">
    <text evidence="6">Belongs to the carbohydrate kinase PfkB family. LacC subfamily.</text>
</comment>
<feature type="domain" description="Carbohydrate kinase PfkB" evidence="7">
    <location>
        <begin position="14"/>
        <end position="290"/>
    </location>
</feature>
<keyword evidence="3 6" id="KW-0547">Nucleotide-binding</keyword>
<gene>
    <name evidence="8" type="ORF">H9763_07370</name>
</gene>
<comment type="caution">
    <text evidence="8">The sequence shown here is derived from an EMBL/GenBank/DDBJ whole genome shotgun (WGS) entry which is preliminary data.</text>
</comment>
<protein>
    <recommendedName>
        <fullName evidence="6">Tagatose-6-phosphate kinase</fullName>
        <ecNumber evidence="6">2.7.1.144</ecNumber>
    </recommendedName>
</protein>
<reference evidence="8" key="1">
    <citation type="journal article" date="2021" name="PeerJ">
        <title>Extensive microbial diversity within the chicken gut microbiome revealed by metagenomics and culture.</title>
        <authorList>
            <person name="Gilroy R."/>
            <person name="Ravi A."/>
            <person name="Getino M."/>
            <person name="Pursley I."/>
            <person name="Horton D.L."/>
            <person name="Alikhan N.F."/>
            <person name="Baker D."/>
            <person name="Gharbi K."/>
            <person name="Hall N."/>
            <person name="Watson M."/>
            <person name="Adriaenssens E.M."/>
            <person name="Foster-Nyarko E."/>
            <person name="Jarju S."/>
            <person name="Secka A."/>
            <person name="Antonio M."/>
            <person name="Oren A."/>
            <person name="Chaudhuri R.R."/>
            <person name="La Ragione R."/>
            <person name="Hildebrand F."/>
            <person name="Pallen M.J."/>
        </authorList>
    </citation>
    <scope>NUCLEOTIDE SEQUENCE</scope>
    <source>
        <strain evidence="8">USAMLcec3-2134</strain>
    </source>
</reference>
<evidence type="ECO:0000256" key="4">
    <source>
        <dbReference type="ARBA" id="ARBA00022777"/>
    </source>
</evidence>
<keyword evidence="2 6" id="KW-0808">Transferase</keyword>
<dbReference type="InterPro" id="IPR029056">
    <property type="entry name" value="Ribokinase-like"/>
</dbReference>
<evidence type="ECO:0000256" key="3">
    <source>
        <dbReference type="ARBA" id="ARBA00022741"/>
    </source>
</evidence>
<dbReference type="GO" id="GO:0008443">
    <property type="term" value="F:phosphofructokinase activity"/>
    <property type="evidence" value="ECO:0007669"/>
    <property type="project" value="TreeGrafter"/>
</dbReference>
<dbReference type="EMBL" id="DWXE01000026">
    <property type="protein sequence ID" value="HJB91271.1"/>
    <property type="molecule type" value="Genomic_DNA"/>
</dbReference>
<keyword evidence="4" id="KW-0418">Kinase</keyword>
<dbReference type="CDD" id="cd01164">
    <property type="entry name" value="FruK_PfkB_like"/>
    <property type="match status" value="1"/>
</dbReference>
<dbReference type="GO" id="GO:0005988">
    <property type="term" value="P:lactose metabolic process"/>
    <property type="evidence" value="ECO:0007669"/>
    <property type="project" value="UniProtKB-KW"/>
</dbReference>
<dbReference type="PIRSF" id="PIRSF000535">
    <property type="entry name" value="1PFK/6PFK/LacC"/>
    <property type="match status" value="1"/>
</dbReference>
<comment type="catalytic activity">
    <reaction evidence="6">
        <text>D-tagatofuranose 6-phosphate + ATP = D-tagatofuranose 1,6-bisphosphate + ADP + H(+)</text>
        <dbReference type="Rhea" id="RHEA:12420"/>
        <dbReference type="ChEBI" id="CHEBI:15378"/>
        <dbReference type="ChEBI" id="CHEBI:30616"/>
        <dbReference type="ChEBI" id="CHEBI:58694"/>
        <dbReference type="ChEBI" id="CHEBI:58695"/>
        <dbReference type="ChEBI" id="CHEBI:456216"/>
        <dbReference type="EC" id="2.7.1.144"/>
    </reaction>
</comment>
<keyword evidence="5 6" id="KW-0067">ATP-binding</keyword>
<proteinExistence type="inferred from homology"/>
<dbReference type="NCBIfam" id="TIGR03168">
    <property type="entry name" value="1-PFK"/>
    <property type="match status" value="1"/>
</dbReference>
<keyword evidence="6" id="KW-0423">Lactose metabolism</keyword>
<dbReference type="InterPro" id="IPR011611">
    <property type="entry name" value="PfkB_dom"/>
</dbReference>